<organism evidence="3 4">
    <name type="scientific">Sphingomonas alba</name>
    <dbReference type="NCBI Taxonomy" id="2908208"/>
    <lineage>
        <taxon>Bacteria</taxon>
        <taxon>Pseudomonadati</taxon>
        <taxon>Pseudomonadota</taxon>
        <taxon>Alphaproteobacteria</taxon>
        <taxon>Sphingomonadales</taxon>
        <taxon>Sphingomonadaceae</taxon>
        <taxon>Sphingomonas</taxon>
    </lineage>
</organism>
<dbReference type="RefSeq" id="WP_249846627.1">
    <property type="nucleotide sequence ID" value="NZ_JAMGBD010000001.1"/>
</dbReference>
<name>A0ABT0RJB3_9SPHN</name>
<keyword evidence="2" id="KW-0732">Signal</keyword>
<evidence type="ECO:0000313" key="4">
    <source>
        <dbReference type="Proteomes" id="UP001165363"/>
    </source>
</evidence>
<accession>A0ABT0RJB3</accession>
<feature type="chain" id="PRO_5047371306" description="Transmembrane protein" evidence="2">
    <location>
        <begin position="25"/>
        <end position="125"/>
    </location>
</feature>
<evidence type="ECO:0000313" key="3">
    <source>
        <dbReference type="EMBL" id="MCL6682672.1"/>
    </source>
</evidence>
<dbReference type="EMBL" id="JAMGBD010000001">
    <property type="protein sequence ID" value="MCL6682672.1"/>
    <property type="molecule type" value="Genomic_DNA"/>
</dbReference>
<keyword evidence="1" id="KW-0472">Membrane</keyword>
<feature type="transmembrane region" description="Helical" evidence="1">
    <location>
        <begin position="90"/>
        <end position="110"/>
    </location>
</feature>
<keyword evidence="1" id="KW-0812">Transmembrane</keyword>
<comment type="caution">
    <text evidence="3">The sequence shown here is derived from an EMBL/GenBank/DDBJ whole genome shotgun (WGS) entry which is preliminary data.</text>
</comment>
<feature type="signal peptide" evidence="2">
    <location>
        <begin position="1"/>
        <end position="24"/>
    </location>
</feature>
<evidence type="ECO:0000256" key="2">
    <source>
        <dbReference type="SAM" id="SignalP"/>
    </source>
</evidence>
<evidence type="ECO:0008006" key="5">
    <source>
        <dbReference type="Google" id="ProtNLM"/>
    </source>
</evidence>
<keyword evidence="4" id="KW-1185">Reference proteome</keyword>
<keyword evidence="1" id="KW-1133">Transmembrane helix</keyword>
<evidence type="ECO:0000256" key="1">
    <source>
        <dbReference type="SAM" id="Phobius"/>
    </source>
</evidence>
<reference evidence="3" key="1">
    <citation type="submission" date="2022-05" db="EMBL/GenBank/DDBJ databases">
        <authorList>
            <person name="Jo J.-H."/>
            <person name="Im W.-T."/>
        </authorList>
    </citation>
    <scope>NUCLEOTIDE SEQUENCE</scope>
    <source>
        <strain evidence="3">SE158</strain>
    </source>
</reference>
<sequence length="125" mass="12745">MNPCAKTFAAVAASLSLLLTPTMAAASSPTATPTQSINPLAVVSLFGSRASAAVTYPQVAPVASAAHLAVMAQASSATDPDARHSPDYGINWPLLALGTFFFLAGVYTLFADDDDDGPHVPISPD</sequence>
<gene>
    <name evidence="3" type="ORF">LZ536_01995</name>
</gene>
<dbReference type="Proteomes" id="UP001165363">
    <property type="component" value="Unassembled WGS sequence"/>
</dbReference>
<proteinExistence type="predicted"/>
<protein>
    <recommendedName>
        <fullName evidence="5">Transmembrane protein</fullName>
    </recommendedName>
</protein>